<dbReference type="Proteomes" id="UP000249890">
    <property type="component" value="Chromosome"/>
</dbReference>
<gene>
    <name evidence="1" type="ORF">B9T62_09570</name>
</gene>
<evidence type="ECO:0008006" key="3">
    <source>
        <dbReference type="Google" id="ProtNLM"/>
    </source>
</evidence>
<sequence>MPNDELMRKTCSCGGVMTIHMHTLIYNARTKITNVPVYTCRDCARYEPLPMIKQDLADLITGMGGQSLDRSRRHYSFADHNEWAGVLKETFAKSVTGGLEELELRIRTAIQSRIDLLLDIYRFAADHSDQEWMEETGRRLSQLTQHSLKSAK</sequence>
<reference evidence="1 2" key="1">
    <citation type="submission" date="2017-06" db="EMBL/GenBank/DDBJ databases">
        <title>Complete genome sequence of Paenibacillus donghaensis KCTC 13049T isolated from East Sea sediment, South Korea.</title>
        <authorList>
            <person name="Jung B.K."/>
            <person name="Hong S.-J."/>
            <person name="Shin J.-H."/>
        </authorList>
    </citation>
    <scope>NUCLEOTIDE SEQUENCE [LARGE SCALE GENOMIC DNA]</scope>
    <source>
        <strain evidence="1 2">KCTC 13049</strain>
    </source>
</reference>
<organism evidence="1 2">
    <name type="scientific">Paenibacillus donghaensis</name>
    <dbReference type="NCBI Taxonomy" id="414771"/>
    <lineage>
        <taxon>Bacteria</taxon>
        <taxon>Bacillati</taxon>
        <taxon>Bacillota</taxon>
        <taxon>Bacilli</taxon>
        <taxon>Bacillales</taxon>
        <taxon>Paenibacillaceae</taxon>
        <taxon>Paenibacillus</taxon>
    </lineage>
</organism>
<name>A0A2Z2KDD0_9BACL</name>
<dbReference type="RefSeq" id="WP_087915028.1">
    <property type="nucleotide sequence ID" value="NZ_CP021780.1"/>
</dbReference>
<protein>
    <recommendedName>
        <fullName evidence="3">YgiT-type zinc finger domain-containing protein</fullName>
    </recommendedName>
</protein>
<dbReference type="EMBL" id="CP021780">
    <property type="protein sequence ID" value="ASA21013.1"/>
    <property type="molecule type" value="Genomic_DNA"/>
</dbReference>
<dbReference type="AlphaFoldDB" id="A0A2Z2KDD0"/>
<evidence type="ECO:0000313" key="1">
    <source>
        <dbReference type="EMBL" id="ASA21013.1"/>
    </source>
</evidence>
<evidence type="ECO:0000313" key="2">
    <source>
        <dbReference type="Proteomes" id="UP000249890"/>
    </source>
</evidence>
<dbReference type="KEGG" id="pdh:B9T62_09570"/>
<accession>A0A2Z2KDD0</accession>
<keyword evidence="2" id="KW-1185">Reference proteome</keyword>
<proteinExistence type="predicted"/>